<dbReference type="AlphaFoldDB" id="A0A1D3MUC6"/>
<reference evidence="2 4" key="2">
    <citation type="submission" date="2016-08" db="EMBL/GenBank/DDBJ databases">
        <authorList>
            <person name="Seilhamer J.J."/>
        </authorList>
    </citation>
    <scope>NUCLEOTIDE SEQUENCE [LARGE SCALE GENOMIC DNA]</scope>
    <source>
        <strain evidence="2 4">SDA_GO95</strain>
    </source>
</reference>
<gene>
    <name evidence="2" type="ORF">BWGO95_00778</name>
    <name evidence="1" type="ORF">BWGOE11_09660</name>
</gene>
<dbReference type="PATRIC" id="fig|86662.28.peg.921"/>
<name>A0A1D3MUC6_BACMY</name>
<accession>A0A1D3MUC6</accession>
<dbReference type="EMBL" id="LXLX01000014">
    <property type="protein sequence ID" value="OFE00272.1"/>
    <property type="molecule type" value="Genomic_DNA"/>
</dbReference>
<proteinExistence type="predicted"/>
<dbReference type="EMBL" id="FMAK01000018">
    <property type="protein sequence ID" value="SCV25077.1"/>
    <property type="molecule type" value="Genomic_DNA"/>
</dbReference>
<dbReference type="Proteomes" id="UP000195696">
    <property type="component" value="Unassembled WGS sequence"/>
</dbReference>
<reference evidence="1 3" key="1">
    <citation type="submission" date="2016-05" db="EMBL/GenBank/DDBJ databases">
        <title>Bacillus thuringiensis and Bacillus weihenstephanensis as novel biocontrol agents of wilt causing Verticillium species.</title>
        <authorList>
            <person name="Hollensteiner J."/>
            <person name="Wemheuer F."/>
            <person name="Harting R."/>
            <person name="Kolarzyk A."/>
            <person name="Diaz-Valerio S."/>
            <person name="Poehlein A."/>
            <person name="Brzuszkiewicz E."/>
            <person name="Nesemann K."/>
            <person name="Braus-Stromeyer S."/>
            <person name="Braus G."/>
            <person name="Daniel R."/>
            <person name="Liesegang H."/>
        </authorList>
    </citation>
    <scope>NUCLEOTIDE SEQUENCE [LARGE SCALE GENOMIC DNA]</scope>
    <source>
        <strain evidence="1 3">GOE11</strain>
    </source>
</reference>
<dbReference type="Pfam" id="PF13780">
    <property type="entry name" value="DUF4176"/>
    <property type="match status" value="1"/>
</dbReference>
<organism evidence="1 3">
    <name type="scientific">Bacillus mycoides</name>
    <dbReference type="NCBI Taxonomy" id="1405"/>
    <lineage>
        <taxon>Bacteria</taxon>
        <taxon>Bacillati</taxon>
        <taxon>Bacillota</taxon>
        <taxon>Bacilli</taxon>
        <taxon>Bacillales</taxon>
        <taxon>Bacillaceae</taxon>
        <taxon>Bacillus</taxon>
        <taxon>Bacillus cereus group</taxon>
    </lineage>
</organism>
<evidence type="ECO:0000313" key="1">
    <source>
        <dbReference type="EMBL" id="OFE00272.1"/>
    </source>
</evidence>
<evidence type="ECO:0000313" key="2">
    <source>
        <dbReference type="EMBL" id="SCV25077.1"/>
    </source>
</evidence>
<protein>
    <submittedName>
        <fullName evidence="2">Putative Cytosolic Protein</fullName>
    </submittedName>
</protein>
<dbReference type="RefSeq" id="WP_070146215.1">
    <property type="nucleotide sequence ID" value="NZ_CP036057.1"/>
</dbReference>
<evidence type="ECO:0000313" key="3">
    <source>
        <dbReference type="Proteomes" id="UP000175835"/>
    </source>
</evidence>
<dbReference type="Proteomes" id="UP000175835">
    <property type="component" value="Unassembled WGS sequence"/>
</dbReference>
<dbReference type="InterPro" id="IPR025233">
    <property type="entry name" value="DUF4176"/>
</dbReference>
<sequence>MQFSKEKFLPNGSIVLLKGGTKKIVIYGRKQKLMVKEPVMYDYIGCFYPEGYINPEYTFVFNHEDIEEIIFVGFIDEEEEAFVGFLN</sequence>
<evidence type="ECO:0000313" key="4">
    <source>
        <dbReference type="Proteomes" id="UP000195696"/>
    </source>
</evidence>